<gene>
    <name evidence="1" type="ORF">AVEN_17635_1</name>
</gene>
<keyword evidence="2" id="KW-1185">Reference proteome</keyword>
<dbReference type="OrthoDB" id="4694525at2759"/>
<dbReference type="Gene3D" id="3.30.540.30">
    <property type="match status" value="1"/>
</dbReference>
<dbReference type="EMBL" id="BGPR01005687">
    <property type="protein sequence ID" value="GBN12506.1"/>
    <property type="molecule type" value="Genomic_DNA"/>
</dbReference>
<dbReference type="Proteomes" id="UP000499080">
    <property type="component" value="Unassembled WGS sequence"/>
</dbReference>
<comment type="caution">
    <text evidence="1">The sequence shown here is derived from an EMBL/GenBank/DDBJ whole genome shotgun (WGS) entry which is preliminary data.</text>
</comment>
<organism evidence="1 2">
    <name type="scientific">Araneus ventricosus</name>
    <name type="common">Orbweaver spider</name>
    <name type="synonym">Epeira ventricosa</name>
    <dbReference type="NCBI Taxonomy" id="182803"/>
    <lineage>
        <taxon>Eukaryota</taxon>
        <taxon>Metazoa</taxon>
        <taxon>Ecdysozoa</taxon>
        <taxon>Arthropoda</taxon>
        <taxon>Chelicerata</taxon>
        <taxon>Arachnida</taxon>
        <taxon>Araneae</taxon>
        <taxon>Araneomorphae</taxon>
        <taxon>Entelegynae</taxon>
        <taxon>Araneoidea</taxon>
        <taxon>Araneidae</taxon>
        <taxon>Araneus</taxon>
    </lineage>
</organism>
<evidence type="ECO:0000313" key="1">
    <source>
        <dbReference type="EMBL" id="GBN12506.1"/>
    </source>
</evidence>
<protein>
    <submittedName>
        <fullName evidence="1">Uncharacterized protein</fullName>
    </submittedName>
</protein>
<name>A0A4Y2LFZ0_ARAVE</name>
<proteinExistence type="predicted"/>
<evidence type="ECO:0000313" key="2">
    <source>
        <dbReference type="Proteomes" id="UP000499080"/>
    </source>
</evidence>
<accession>A0A4Y2LFZ0</accession>
<reference evidence="1 2" key="1">
    <citation type="journal article" date="2019" name="Sci. Rep.">
        <title>Orb-weaving spider Araneus ventricosus genome elucidates the spidroin gene catalogue.</title>
        <authorList>
            <person name="Kono N."/>
            <person name="Nakamura H."/>
            <person name="Ohtoshi R."/>
            <person name="Moran D.A.P."/>
            <person name="Shinohara A."/>
            <person name="Yoshida Y."/>
            <person name="Fujiwara M."/>
            <person name="Mori M."/>
            <person name="Tomita M."/>
            <person name="Arakawa K."/>
        </authorList>
    </citation>
    <scope>NUCLEOTIDE SEQUENCE [LARGE SCALE GENOMIC DNA]</scope>
</reference>
<dbReference type="AlphaFoldDB" id="A0A4Y2LFZ0"/>
<sequence length="116" mass="13738">MRFQLLHGVQIRFFQYFKYSKVSVQISVIRKQFAQIICYSTFQPSLFSYSDSKVRQLKIKMSDCFLPNNTPFILLECEEAFNQLSEKEKLYSHYLSRASWLGSLIISMQVCKLKKT</sequence>